<comment type="function">
    <text evidence="16">Catalyzes the phosphorylation of pantothenate (Pan), the first step in CoA biosynthesis.</text>
</comment>
<evidence type="ECO:0000256" key="13">
    <source>
        <dbReference type="ARBA" id="ARBA00022993"/>
    </source>
</evidence>
<feature type="binding site" evidence="16">
    <location>
        <begin position="95"/>
        <end position="98"/>
    </location>
    <ligand>
        <name>substrate</name>
    </ligand>
</feature>
<keyword evidence="13 16" id="KW-0173">Coenzyme A biosynthesis</keyword>
<gene>
    <name evidence="16" type="primary">coaX</name>
    <name evidence="17" type="ORF">EFY79_10670</name>
</gene>
<dbReference type="AlphaFoldDB" id="A0A3M9NFA7"/>
<comment type="cofactor">
    <cofactor evidence="2">
        <name>K(+)</name>
        <dbReference type="ChEBI" id="CHEBI:29103"/>
    </cofactor>
</comment>
<evidence type="ECO:0000256" key="1">
    <source>
        <dbReference type="ARBA" id="ARBA00001206"/>
    </source>
</evidence>
<dbReference type="PANTHER" id="PTHR34265">
    <property type="entry name" value="TYPE III PANTOTHENATE KINASE"/>
    <property type="match status" value="1"/>
</dbReference>
<evidence type="ECO:0000256" key="8">
    <source>
        <dbReference type="ARBA" id="ARBA00022679"/>
    </source>
</evidence>
<comment type="subunit">
    <text evidence="5 16">Homodimer.</text>
</comment>
<dbReference type="NCBIfam" id="TIGR00671">
    <property type="entry name" value="baf"/>
    <property type="match status" value="1"/>
</dbReference>
<dbReference type="CDD" id="cd24015">
    <property type="entry name" value="ASKHA_NBD_PanK-III"/>
    <property type="match status" value="1"/>
</dbReference>
<dbReference type="InterPro" id="IPR043129">
    <property type="entry name" value="ATPase_NBD"/>
</dbReference>
<comment type="pathway">
    <text evidence="4 16">Cofactor biosynthesis; coenzyme A biosynthesis; CoA from (R)-pantothenate: step 1/5.</text>
</comment>
<evidence type="ECO:0000256" key="14">
    <source>
        <dbReference type="ARBA" id="ARBA00038036"/>
    </source>
</evidence>
<comment type="subcellular location">
    <subcellularLocation>
        <location evidence="3 16">Cytoplasm</location>
    </subcellularLocation>
</comment>
<dbReference type="Proteomes" id="UP000267223">
    <property type="component" value="Unassembled WGS sequence"/>
</dbReference>
<keyword evidence="12 16" id="KW-0630">Potassium</keyword>
<dbReference type="GO" id="GO:0005524">
    <property type="term" value="F:ATP binding"/>
    <property type="evidence" value="ECO:0007669"/>
    <property type="project" value="UniProtKB-UniRule"/>
</dbReference>
<keyword evidence="18" id="KW-1185">Reference proteome</keyword>
<dbReference type="InterPro" id="IPR004619">
    <property type="entry name" value="Type_III_PanK"/>
</dbReference>
<reference evidence="17 18" key="1">
    <citation type="submission" date="2018-11" db="EMBL/GenBank/DDBJ databases">
        <title>Draft genome sequence of Ferruginibacter sp. BO-59.</title>
        <authorList>
            <person name="Im W.T."/>
        </authorList>
    </citation>
    <scope>NUCLEOTIDE SEQUENCE [LARGE SCALE GENOMIC DNA]</scope>
    <source>
        <strain evidence="17 18">BO-59</strain>
    </source>
</reference>
<evidence type="ECO:0000256" key="15">
    <source>
        <dbReference type="ARBA" id="ARBA00040883"/>
    </source>
</evidence>
<dbReference type="EC" id="2.7.1.33" evidence="6 16"/>
<feature type="binding site" evidence="16">
    <location>
        <begin position="9"/>
        <end position="16"/>
    </location>
    <ligand>
        <name>ATP</name>
        <dbReference type="ChEBI" id="CHEBI:30616"/>
    </ligand>
</feature>
<evidence type="ECO:0000256" key="7">
    <source>
        <dbReference type="ARBA" id="ARBA00022490"/>
    </source>
</evidence>
<proteinExistence type="inferred from homology"/>
<evidence type="ECO:0000313" key="17">
    <source>
        <dbReference type="EMBL" id="RNI36145.1"/>
    </source>
</evidence>
<dbReference type="PANTHER" id="PTHR34265:SF1">
    <property type="entry name" value="TYPE III PANTOTHENATE KINASE"/>
    <property type="match status" value="1"/>
</dbReference>
<keyword evidence="8 16" id="KW-0808">Transferase</keyword>
<sequence length="246" mass="27664">MIETTICFDFGNTLLKYGVFENEQLIKVENLQNDQPETISAVLQDYKPGHTILSSVIHHNPEIEKELAKESSFLKLDATVKLPFTTPVSKPETIGADRLALAAYASFFYKNQNTLVIALGSCITYNFINKYNSFIGGSISPGMQMRFKALHDLTAKLPVVEVDWNFPIIGYDTRTNILSGVLQGMASEIDGIIDEYKSKFEKFNVLLTGGDTANFVRHLKNKIFADPWLILKGLYAISKYNEHIKN</sequence>
<dbReference type="SUPFAM" id="SSF53067">
    <property type="entry name" value="Actin-like ATPase domain"/>
    <property type="match status" value="2"/>
</dbReference>
<evidence type="ECO:0000256" key="6">
    <source>
        <dbReference type="ARBA" id="ARBA00012102"/>
    </source>
</evidence>
<name>A0A3M9NFA7_9BACT</name>
<keyword evidence="10 16" id="KW-0418">Kinase</keyword>
<evidence type="ECO:0000256" key="5">
    <source>
        <dbReference type="ARBA" id="ARBA00011738"/>
    </source>
</evidence>
<comment type="catalytic activity">
    <reaction evidence="1 16">
        <text>(R)-pantothenate + ATP = (R)-4'-phosphopantothenate + ADP + H(+)</text>
        <dbReference type="Rhea" id="RHEA:16373"/>
        <dbReference type="ChEBI" id="CHEBI:10986"/>
        <dbReference type="ChEBI" id="CHEBI:15378"/>
        <dbReference type="ChEBI" id="CHEBI:29032"/>
        <dbReference type="ChEBI" id="CHEBI:30616"/>
        <dbReference type="ChEBI" id="CHEBI:456216"/>
        <dbReference type="EC" id="2.7.1.33"/>
    </reaction>
</comment>
<evidence type="ECO:0000256" key="12">
    <source>
        <dbReference type="ARBA" id="ARBA00022958"/>
    </source>
</evidence>
<keyword evidence="7 16" id="KW-0963">Cytoplasm</keyword>
<comment type="similarity">
    <text evidence="14 16">Belongs to the type III pantothenate kinase family.</text>
</comment>
<dbReference type="Pfam" id="PF03309">
    <property type="entry name" value="Pan_kinase"/>
    <property type="match status" value="1"/>
</dbReference>
<dbReference type="GO" id="GO:0004594">
    <property type="term" value="F:pantothenate kinase activity"/>
    <property type="evidence" value="ECO:0007669"/>
    <property type="project" value="UniProtKB-UniRule"/>
</dbReference>
<comment type="caution">
    <text evidence="16">Lacks conserved residue(s) required for the propagation of feature annotation.</text>
</comment>
<dbReference type="HAMAP" id="MF_01274">
    <property type="entry name" value="Pantothen_kinase_3"/>
    <property type="match status" value="1"/>
</dbReference>
<feature type="active site" description="Proton acceptor" evidence="16">
    <location>
        <position position="97"/>
    </location>
</feature>
<dbReference type="Gene3D" id="3.30.420.40">
    <property type="match status" value="1"/>
</dbReference>
<dbReference type="OrthoDB" id="9804707at2"/>
<dbReference type="EMBL" id="RJJR01000008">
    <property type="protein sequence ID" value="RNI36145.1"/>
    <property type="molecule type" value="Genomic_DNA"/>
</dbReference>
<evidence type="ECO:0000313" key="18">
    <source>
        <dbReference type="Proteomes" id="UP000267223"/>
    </source>
</evidence>
<evidence type="ECO:0000256" key="4">
    <source>
        <dbReference type="ARBA" id="ARBA00005225"/>
    </source>
</evidence>
<comment type="cofactor">
    <cofactor evidence="16">
        <name>NH4(+)</name>
        <dbReference type="ChEBI" id="CHEBI:28938"/>
    </cofactor>
    <cofactor evidence="16">
        <name>K(+)</name>
        <dbReference type="ChEBI" id="CHEBI:29103"/>
    </cofactor>
    <text evidence="16">A monovalent cation. Ammonium or potassium.</text>
</comment>
<dbReference type="GO" id="GO:0005737">
    <property type="term" value="C:cytoplasm"/>
    <property type="evidence" value="ECO:0007669"/>
    <property type="project" value="UniProtKB-SubCell"/>
</dbReference>
<evidence type="ECO:0000256" key="9">
    <source>
        <dbReference type="ARBA" id="ARBA00022741"/>
    </source>
</evidence>
<keyword evidence="11 16" id="KW-0067">ATP-binding</keyword>
<dbReference type="RefSeq" id="WP_123120698.1">
    <property type="nucleotide sequence ID" value="NZ_RJJR01000008.1"/>
</dbReference>
<keyword evidence="9 16" id="KW-0547">Nucleotide-binding</keyword>
<accession>A0A3M9NFA7</accession>
<evidence type="ECO:0000256" key="10">
    <source>
        <dbReference type="ARBA" id="ARBA00022777"/>
    </source>
</evidence>
<evidence type="ECO:0000256" key="16">
    <source>
        <dbReference type="HAMAP-Rule" id="MF_01274"/>
    </source>
</evidence>
<evidence type="ECO:0000256" key="2">
    <source>
        <dbReference type="ARBA" id="ARBA00001958"/>
    </source>
</evidence>
<protein>
    <recommendedName>
        <fullName evidence="15 16">Type III pantothenate kinase</fullName>
        <ecNumber evidence="6 16">2.7.1.33</ecNumber>
    </recommendedName>
    <alternativeName>
        <fullName evidence="16">PanK-III</fullName>
    </alternativeName>
    <alternativeName>
        <fullName evidence="16">Pantothenic acid kinase</fullName>
    </alternativeName>
</protein>
<comment type="caution">
    <text evidence="17">The sequence shown here is derived from an EMBL/GenBank/DDBJ whole genome shotgun (WGS) entry which is preliminary data.</text>
</comment>
<evidence type="ECO:0000256" key="11">
    <source>
        <dbReference type="ARBA" id="ARBA00022840"/>
    </source>
</evidence>
<organism evidence="17 18">
    <name type="scientific">Hanamia caeni</name>
    <dbReference type="NCBI Taxonomy" id="2294116"/>
    <lineage>
        <taxon>Bacteria</taxon>
        <taxon>Pseudomonadati</taxon>
        <taxon>Bacteroidota</taxon>
        <taxon>Chitinophagia</taxon>
        <taxon>Chitinophagales</taxon>
        <taxon>Chitinophagaceae</taxon>
        <taxon>Hanamia</taxon>
    </lineage>
</organism>
<dbReference type="UniPathway" id="UPA00241">
    <property type="reaction ID" value="UER00352"/>
</dbReference>
<feature type="binding site" evidence="16">
    <location>
        <position position="121"/>
    </location>
    <ligand>
        <name>ATP</name>
        <dbReference type="ChEBI" id="CHEBI:30616"/>
    </ligand>
</feature>
<evidence type="ECO:0000256" key="3">
    <source>
        <dbReference type="ARBA" id="ARBA00004496"/>
    </source>
</evidence>
<dbReference type="GO" id="GO:0015937">
    <property type="term" value="P:coenzyme A biosynthetic process"/>
    <property type="evidence" value="ECO:0007669"/>
    <property type="project" value="UniProtKB-UniRule"/>
</dbReference>
<feature type="binding site" evidence="16">
    <location>
        <position position="173"/>
    </location>
    <ligand>
        <name>substrate</name>
    </ligand>
</feature>